<evidence type="ECO:0000313" key="5">
    <source>
        <dbReference type="Proteomes" id="UP000260812"/>
    </source>
</evidence>
<feature type="transmembrane region" description="Helical" evidence="2">
    <location>
        <begin position="231"/>
        <end position="247"/>
    </location>
</feature>
<evidence type="ECO:0000313" key="4">
    <source>
        <dbReference type="EMBL" id="RGE65231.1"/>
    </source>
</evidence>
<keyword evidence="2" id="KW-0472">Membrane</keyword>
<dbReference type="GO" id="GO:0008237">
    <property type="term" value="F:metallopeptidase activity"/>
    <property type="evidence" value="ECO:0007669"/>
    <property type="project" value="UniProtKB-KW"/>
</dbReference>
<name>A0A3E3IE23_9FIRM</name>
<feature type="domain" description="CAAX prenyl protease 2/Lysostaphin resistance protein A-like" evidence="3">
    <location>
        <begin position="128"/>
        <end position="236"/>
    </location>
</feature>
<dbReference type="GeneID" id="97985446"/>
<comment type="caution">
    <text evidence="4">The sequence shown here is derived from an EMBL/GenBank/DDBJ whole genome shotgun (WGS) entry which is preliminary data.</text>
</comment>
<dbReference type="GO" id="GO:0080120">
    <property type="term" value="P:CAAX-box protein maturation"/>
    <property type="evidence" value="ECO:0007669"/>
    <property type="project" value="UniProtKB-ARBA"/>
</dbReference>
<dbReference type="Pfam" id="PF02517">
    <property type="entry name" value="Rce1-like"/>
    <property type="match status" value="1"/>
</dbReference>
<dbReference type="GO" id="GO:0006508">
    <property type="term" value="P:proteolysis"/>
    <property type="evidence" value="ECO:0007669"/>
    <property type="project" value="UniProtKB-KW"/>
</dbReference>
<dbReference type="EMBL" id="QVLV01000001">
    <property type="protein sequence ID" value="RGE65231.1"/>
    <property type="molecule type" value="Genomic_DNA"/>
</dbReference>
<feature type="transmembrane region" description="Helical" evidence="2">
    <location>
        <begin position="122"/>
        <end position="143"/>
    </location>
</feature>
<feature type="compositionally biased region" description="Polar residues" evidence="1">
    <location>
        <begin position="298"/>
        <end position="310"/>
    </location>
</feature>
<organism evidence="4 5">
    <name type="scientific">Eisenbergiella massiliensis</name>
    <dbReference type="NCBI Taxonomy" id="1720294"/>
    <lineage>
        <taxon>Bacteria</taxon>
        <taxon>Bacillati</taxon>
        <taxon>Bacillota</taxon>
        <taxon>Clostridia</taxon>
        <taxon>Lachnospirales</taxon>
        <taxon>Lachnospiraceae</taxon>
        <taxon>Eisenbergiella</taxon>
    </lineage>
</organism>
<keyword evidence="4" id="KW-0482">Metalloprotease</keyword>
<evidence type="ECO:0000256" key="1">
    <source>
        <dbReference type="SAM" id="MobiDB-lite"/>
    </source>
</evidence>
<feature type="transmembrane region" description="Helical" evidence="2">
    <location>
        <begin position="77"/>
        <end position="102"/>
    </location>
</feature>
<dbReference type="AlphaFoldDB" id="A0A3E3IE23"/>
<feature type="transmembrane region" description="Helical" evidence="2">
    <location>
        <begin position="164"/>
        <end position="185"/>
    </location>
</feature>
<keyword evidence="4" id="KW-0645">Protease</keyword>
<dbReference type="GO" id="GO:0004175">
    <property type="term" value="F:endopeptidase activity"/>
    <property type="evidence" value="ECO:0007669"/>
    <property type="project" value="UniProtKB-ARBA"/>
</dbReference>
<dbReference type="RefSeq" id="WP_117543588.1">
    <property type="nucleotide sequence ID" value="NZ_QVLV01000001.1"/>
</dbReference>
<evidence type="ECO:0000256" key="2">
    <source>
        <dbReference type="SAM" id="Phobius"/>
    </source>
</evidence>
<feature type="transmembrane region" description="Helical" evidence="2">
    <location>
        <begin position="37"/>
        <end position="56"/>
    </location>
</feature>
<accession>A0A3E3IE23</accession>
<keyword evidence="5" id="KW-1185">Reference proteome</keyword>
<sequence>MLTKKQKNTLLYILFVFILCSAAMDFEFLVLKTDETFLAENIFCKLFALLMIYLCLEDRKLTWRSIGLRRSGITKGMILGFSIGIITFTASYLVEFILLLILGKSPRPGFYLTSFSLTNRTATKLTVSAILICIAGNIINVLAEEGLFRGLFYKLGRRALSAKYANLLQALLFSIWHLITVVVWYRQGSLTIPSALLFGAGYLLTAGISGFAWGLCVTLTGTLWTGIFQHFFNNVIGSFLHVVTATGTDELQIFRLALSNVLSLLLVILLAKHKKQPAGRRQRSMKSMPSNAVRRTDPSPSNAGQRSKSSIPPAGKASKPGRRKRRGN</sequence>
<keyword evidence="2" id="KW-0812">Transmembrane</keyword>
<feature type="transmembrane region" description="Helical" evidence="2">
    <location>
        <begin position="197"/>
        <end position="219"/>
    </location>
</feature>
<feature type="region of interest" description="Disordered" evidence="1">
    <location>
        <begin position="277"/>
        <end position="328"/>
    </location>
</feature>
<reference evidence="4" key="1">
    <citation type="submission" date="2018-08" db="EMBL/GenBank/DDBJ databases">
        <title>A genome reference for cultivated species of the human gut microbiota.</title>
        <authorList>
            <person name="Zou Y."/>
            <person name="Xue W."/>
            <person name="Luo G."/>
        </authorList>
    </citation>
    <scope>NUCLEOTIDE SEQUENCE [LARGE SCALE GENOMIC DNA]</scope>
    <source>
        <strain evidence="4">TF05-5AC</strain>
    </source>
</reference>
<dbReference type="InterPro" id="IPR003675">
    <property type="entry name" value="Rce1/LyrA-like_dom"/>
</dbReference>
<feature type="compositionally biased region" description="Basic residues" evidence="1">
    <location>
        <begin position="319"/>
        <end position="328"/>
    </location>
</feature>
<protein>
    <submittedName>
        <fullName evidence="4">CPBP family intramembrane metalloprotease</fullName>
    </submittedName>
</protein>
<evidence type="ECO:0000259" key="3">
    <source>
        <dbReference type="Pfam" id="PF02517"/>
    </source>
</evidence>
<keyword evidence="4" id="KW-0378">Hydrolase</keyword>
<proteinExistence type="predicted"/>
<feature type="transmembrane region" description="Helical" evidence="2">
    <location>
        <begin position="12"/>
        <end position="31"/>
    </location>
</feature>
<gene>
    <name evidence="4" type="ORF">DXC51_00730</name>
</gene>
<feature type="transmembrane region" description="Helical" evidence="2">
    <location>
        <begin position="253"/>
        <end position="271"/>
    </location>
</feature>
<dbReference type="Proteomes" id="UP000260812">
    <property type="component" value="Unassembled WGS sequence"/>
</dbReference>
<keyword evidence="2" id="KW-1133">Transmembrane helix</keyword>